<keyword evidence="5" id="KW-1185">Reference proteome</keyword>
<organism evidence="4 5">
    <name type="scientific">Hydrogenophaga atypica</name>
    <dbReference type="NCBI Taxonomy" id="249409"/>
    <lineage>
        <taxon>Bacteria</taxon>
        <taxon>Pseudomonadati</taxon>
        <taxon>Pseudomonadota</taxon>
        <taxon>Betaproteobacteria</taxon>
        <taxon>Burkholderiales</taxon>
        <taxon>Comamonadaceae</taxon>
        <taxon>Hydrogenophaga</taxon>
    </lineage>
</organism>
<dbReference type="EMBL" id="JBHTCA010000001">
    <property type="protein sequence ID" value="MFC7407364.1"/>
    <property type="molecule type" value="Genomic_DNA"/>
</dbReference>
<dbReference type="Gene3D" id="3.10.310.50">
    <property type="match status" value="1"/>
</dbReference>
<name>A0ABW2QD32_9BURK</name>
<reference evidence="5" key="1">
    <citation type="journal article" date="2019" name="Int. J. Syst. Evol. Microbiol.">
        <title>The Global Catalogue of Microorganisms (GCM) 10K type strain sequencing project: providing services to taxonomists for standard genome sequencing and annotation.</title>
        <authorList>
            <consortium name="The Broad Institute Genomics Platform"/>
            <consortium name="The Broad Institute Genome Sequencing Center for Infectious Disease"/>
            <person name="Wu L."/>
            <person name="Ma J."/>
        </authorList>
    </citation>
    <scope>NUCLEOTIDE SEQUENCE [LARGE SCALE GENOMIC DNA]</scope>
    <source>
        <strain evidence="5">CGMCC 1.12371</strain>
    </source>
</reference>
<feature type="transmembrane region" description="Helical" evidence="2">
    <location>
        <begin position="205"/>
        <end position="224"/>
    </location>
</feature>
<sequence>MRLWWPWVAGALLWLGSLGLAGAQAGLPLPPLSGRVIDQTGTLDGATQAALTAKLAQLEQTRGAQVVVVLVPTTAPEDIADYTQRLGDAWKLGRRGVGDGILFVVAKNDRRLRIAPAKTLEGALPDLLAKRIIDEGVTPAFHRGDYAAGLHAGIDRLSAVIAGEALPAPDPTADSSADLGLGLEEWLLLLFFGGPVAASVLRRVFGAPMGALLAGLGAGALAWWLSQAWWLAAAAGMVAAVATLFLQLLPSLPSLPSSGAGRGRNGGWHAGPSGGGSWGGGGGSGGGGFSSGGGGDFGGGGASGDW</sequence>
<dbReference type="PANTHER" id="PTHR30373">
    <property type="entry name" value="UPF0603 PROTEIN YGCG"/>
    <property type="match status" value="1"/>
</dbReference>
<dbReference type="Pfam" id="PF04536">
    <property type="entry name" value="TPM_phosphatase"/>
    <property type="match status" value="1"/>
</dbReference>
<keyword evidence="2" id="KW-1133">Transmembrane helix</keyword>
<keyword evidence="2" id="KW-0472">Membrane</keyword>
<accession>A0ABW2QD32</accession>
<evidence type="ECO:0000256" key="1">
    <source>
        <dbReference type="SAM" id="MobiDB-lite"/>
    </source>
</evidence>
<protein>
    <submittedName>
        <fullName evidence="4">TPM domain-containing protein</fullName>
    </submittedName>
</protein>
<feature type="domain" description="TPM" evidence="3">
    <location>
        <begin position="36"/>
        <end position="159"/>
    </location>
</feature>
<feature type="transmembrane region" description="Helical" evidence="2">
    <location>
        <begin position="230"/>
        <end position="249"/>
    </location>
</feature>
<proteinExistence type="predicted"/>
<dbReference type="PANTHER" id="PTHR30373:SF2">
    <property type="entry name" value="UPF0603 PROTEIN YGCG"/>
    <property type="match status" value="1"/>
</dbReference>
<dbReference type="Proteomes" id="UP001596501">
    <property type="component" value="Unassembled WGS sequence"/>
</dbReference>
<comment type="caution">
    <text evidence="4">The sequence shown here is derived from an EMBL/GenBank/DDBJ whole genome shotgun (WGS) entry which is preliminary data.</text>
</comment>
<dbReference type="InterPro" id="IPR007621">
    <property type="entry name" value="TPM_dom"/>
</dbReference>
<feature type="region of interest" description="Disordered" evidence="1">
    <location>
        <begin position="260"/>
        <end position="306"/>
    </location>
</feature>
<gene>
    <name evidence="4" type="ORF">ACFQPB_00660</name>
</gene>
<evidence type="ECO:0000259" key="3">
    <source>
        <dbReference type="Pfam" id="PF04536"/>
    </source>
</evidence>
<dbReference type="RefSeq" id="WP_382218941.1">
    <property type="nucleotide sequence ID" value="NZ_JBHTCA010000001.1"/>
</dbReference>
<evidence type="ECO:0000313" key="4">
    <source>
        <dbReference type="EMBL" id="MFC7407364.1"/>
    </source>
</evidence>
<evidence type="ECO:0000256" key="2">
    <source>
        <dbReference type="SAM" id="Phobius"/>
    </source>
</evidence>
<keyword evidence="2" id="KW-0812">Transmembrane</keyword>
<evidence type="ECO:0000313" key="5">
    <source>
        <dbReference type="Proteomes" id="UP001596501"/>
    </source>
</evidence>